<evidence type="ECO:0000313" key="2">
    <source>
        <dbReference type="Proteomes" id="UP000646211"/>
    </source>
</evidence>
<comment type="caution">
    <text evidence="1">The sequence shown here is derived from an EMBL/GenBank/DDBJ whole genome shotgun (WGS) entry which is preliminary data.</text>
</comment>
<protein>
    <submittedName>
        <fullName evidence="1">Uncharacterized protein</fullName>
    </submittedName>
</protein>
<accession>A0A930UEW9</accession>
<organism evidence="1 2">
    <name type="scientific">Flavobacterium soyangense</name>
    <dbReference type="NCBI Taxonomy" id="2023265"/>
    <lineage>
        <taxon>Bacteria</taxon>
        <taxon>Pseudomonadati</taxon>
        <taxon>Bacteroidota</taxon>
        <taxon>Flavobacteriia</taxon>
        <taxon>Flavobacteriales</taxon>
        <taxon>Flavobacteriaceae</taxon>
        <taxon>Flavobacterium</taxon>
    </lineage>
</organism>
<keyword evidence="2" id="KW-1185">Reference proteome</keyword>
<name>A0A930UEW9_9FLAO</name>
<gene>
    <name evidence="1" type="ORF">IR213_15805</name>
</gene>
<reference evidence="1" key="1">
    <citation type="submission" date="2020-11" db="EMBL/GenBank/DDBJ databases">
        <title>Genome of Flavobacterium soyangense.</title>
        <authorList>
            <person name="Liu Q."/>
            <person name="Xin Y.-H."/>
        </authorList>
    </citation>
    <scope>NUCLEOTIDE SEQUENCE</scope>
    <source>
        <strain evidence="1">CGMCC 1.13493</strain>
    </source>
</reference>
<dbReference type="EMBL" id="JADHEC010000066">
    <property type="protein sequence ID" value="MBF2710036.1"/>
    <property type="molecule type" value="Genomic_DNA"/>
</dbReference>
<proteinExistence type="predicted"/>
<dbReference type="RefSeq" id="WP_194313260.1">
    <property type="nucleotide sequence ID" value="NZ_JADHEC010000066.1"/>
</dbReference>
<evidence type="ECO:0000313" key="1">
    <source>
        <dbReference type="EMBL" id="MBF2710036.1"/>
    </source>
</evidence>
<dbReference type="AlphaFoldDB" id="A0A930UEW9"/>
<dbReference type="Proteomes" id="UP000646211">
    <property type="component" value="Unassembled WGS sequence"/>
</dbReference>
<sequence>MALDTTYTVKMQSGSVWQFKYNLTGILIYFNVMEGDLSEKQEKFLYLNGKFPWKESHIKEWTKLYKTTTVEVGEPDLSFENFWKRYDLKVKKEASEKAWNKLSDGDKIKCFLRLKKYNTNLARTNQAKAHLVTWLNQKRYNDED</sequence>